<reference evidence="2" key="1">
    <citation type="journal article" date="2019" name="Int. J. Syst. Evol. Microbiol.">
        <title>The Global Catalogue of Microorganisms (GCM) 10K type strain sequencing project: providing services to taxonomists for standard genome sequencing and annotation.</title>
        <authorList>
            <consortium name="The Broad Institute Genomics Platform"/>
            <consortium name="The Broad Institute Genome Sequencing Center for Infectious Disease"/>
            <person name="Wu L."/>
            <person name="Ma J."/>
        </authorList>
    </citation>
    <scope>NUCLEOTIDE SEQUENCE [LARGE SCALE GENOMIC DNA]</scope>
    <source>
        <strain evidence="2">JCM 4738</strain>
    </source>
</reference>
<keyword evidence="2" id="KW-1185">Reference proteome</keyword>
<evidence type="ECO:0000313" key="2">
    <source>
        <dbReference type="Proteomes" id="UP000642673"/>
    </source>
</evidence>
<name>A0ABQ3F4P3_9ACTN</name>
<organism evidence="1 2">
    <name type="scientific">Streptomyces cirratus</name>
    <dbReference type="NCBI Taxonomy" id="68187"/>
    <lineage>
        <taxon>Bacteria</taxon>
        <taxon>Bacillati</taxon>
        <taxon>Actinomycetota</taxon>
        <taxon>Actinomycetes</taxon>
        <taxon>Kitasatosporales</taxon>
        <taxon>Streptomycetaceae</taxon>
        <taxon>Streptomyces</taxon>
    </lineage>
</organism>
<dbReference type="PANTHER" id="PTHR32011:SF2">
    <property type="entry name" value="OS08G0472400 PROTEIN"/>
    <property type="match status" value="1"/>
</dbReference>
<evidence type="ECO:0000313" key="1">
    <source>
        <dbReference type="EMBL" id="GHB83729.1"/>
    </source>
</evidence>
<evidence type="ECO:0008006" key="3">
    <source>
        <dbReference type="Google" id="ProtNLM"/>
    </source>
</evidence>
<dbReference type="Proteomes" id="UP000642673">
    <property type="component" value="Unassembled WGS sequence"/>
</dbReference>
<dbReference type="RefSeq" id="WP_190187677.1">
    <property type="nucleotide sequence ID" value="NZ_BMVP01000024.1"/>
</dbReference>
<proteinExistence type="predicted"/>
<protein>
    <recommendedName>
        <fullName evidence="3">SMI1/KNR4 family protein</fullName>
    </recommendedName>
</protein>
<dbReference type="EMBL" id="BMVP01000024">
    <property type="protein sequence ID" value="GHB83729.1"/>
    <property type="molecule type" value="Genomic_DNA"/>
</dbReference>
<sequence>MIKSEGALLGAEAARRLSQLGRFDISPGLSDAEFGRIEEEFGFEFSDDHRAFLAAGLPIGRPSGQGRVSPRWPDWRNGDSDELRDRLAWPVDGVLFDVEENGFWSEDWGAKPGAPADALVLARAHLAEVPKMVPVCSHRYLPAGRGTYGHPVLSMYQTDIIYYGADLIDYVHQEFGGPKPDRQGEACAHQAAIPFWRDLVS</sequence>
<dbReference type="PANTHER" id="PTHR32011">
    <property type="entry name" value="OS08G0472400 PROTEIN"/>
    <property type="match status" value="1"/>
</dbReference>
<gene>
    <name evidence="1" type="ORF">GCM10010347_63260</name>
</gene>
<accession>A0ABQ3F4P3</accession>
<comment type="caution">
    <text evidence="1">The sequence shown here is derived from an EMBL/GenBank/DDBJ whole genome shotgun (WGS) entry which is preliminary data.</text>
</comment>